<reference evidence="2 4" key="1">
    <citation type="journal article" date="2008" name="Science">
        <title>The Physcomitrella genome reveals evolutionary insights into the conquest of land by plants.</title>
        <authorList>
            <person name="Rensing S."/>
            <person name="Lang D."/>
            <person name="Zimmer A."/>
            <person name="Terry A."/>
            <person name="Salamov A."/>
            <person name="Shapiro H."/>
            <person name="Nishiyama T."/>
            <person name="Perroud P.-F."/>
            <person name="Lindquist E."/>
            <person name="Kamisugi Y."/>
            <person name="Tanahashi T."/>
            <person name="Sakakibara K."/>
            <person name="Fujita T."/>
            <person name="Oishi K."/>
            <person name="Shin-I T."/>
            <person name="Kuroki Y."/>
            <person name="Toyoda A."/>
            <person name="Suzuki Y."/>
            <person name="Hashimoto A."/>
            <person name="Yamaguchi K."/>
            <person name="Sugano A."/>
            <person name="Kohara Y."/>
            <person name="Fujiyama A."/>
            <person name="Anterola A."/>
            <person name="Aoki S."/>
            <person name="Ashton N."/>
            <person name="Barbazuk W.B."/>
            <person name="Barker E."/>
            <person name="Bennetzen J."/>
            <person name="Bezanilla M."/>
            <person name="Blankenship R."/>
            <person name="Cho S.H."/>
            <person name="Dutcher S."/>
            <person name="Estelle M."/>
            <person name="Fawcett J.A."/>
            <person name="Gundlach H."/>
            <person name="Hanada K."/>
            <person name="Heyl A."/>
            <person name="Hicks K.A."/>
            <person name="Hugh J."/>
            <person name="Lohr M."/>
            <person name="Mayer K."/>
            <person name="Melkozernov A."/>
            <person name="Murata T."/>
            <person name="Nelson D."/>
            <person name="Pils B."/>
            <person name="Prigge M."/>
            <person name="Reiss B."/>
            <person name="Renner T."/>
            <person name="Rombauts S."/>
            <person name="Rushton P."/>
            <person name="Sanderfoot A."/>
            <person name="Schween G."/>
            <person name="Shiu S.-H."/>
            <person name="Stueber K."/>
            <person name="Theodoulou F.L."/>
            <person name="Tu H."/>
            <person name="Van de Peer Y."/>
            <person name="Verrier P.J."/>
            <person name="Waters E."/>
            <person name="Wood A."/>
            <person name="Yang L."/>
            <person name="Cove D."/>
            <person name="Cuming A."/>
            <person name="Hasebe M."/>
            <person name="Lucas S."/>
            <person name="Mishler D.B."/>
            <person name="Reski R."/>
            <person name="Grigoriev I."/>
            <person name="Quatrano R.S."/>
            <person name="Boore J.L."/>
        </authorList>
    </citation>
    <scope>NUCLEOTIDE SEQUENCE [LARGE SCALE GENOMIC DNA]</scope>
    <source>
        <strain evidence="3 4">cv. Gransden 2004</strain>
    </source>
</reference>
<feature type="region of interest" description="Disordered" evidence="1">
    <location>
        <begin position="66"/>
        <end position="87"/>
    </location>
</feature>
<proteinExistence type="predicted"/>
<dbReference type="Proteomes" id="UP000006727">
    <property type="component" value="Chromosome 10"/>
</dbReference>
<name>A0A2K1JYY2_PHYPA</name>
<feature type="compositionally biased region" description="Basic and acidic residues" evidence="1">
    <location>
        <begin position="77"/>
        <end position="87"/>
    </location>
</feature>
<dbReference type="Gramene" id="Pp3c10_13710V3.1">
    <property type="protein sequence ID" value="Pp3c10_13710V3.1"/>
    <property type="gene ID" value="Pp3c10_13710"/>
</dbReference>
<dbReference type="PaxDb" id="3218-PP1S452_14V6.1"/>
<evidence type="ECO:0000313" key="4">
    <source>
        <dbReference type="Proteomes" id="UP000006727"/>
    </source>
</evidence>
<reference evidence="3" key="3">
    <citation type="submission" date="2020-12" db="UniProtKB">
        <authorList>
            <consortium name="EnsemblPlants"/>
        </authorList>
    </citation>
    <scope>IDENTIFICATION</scope>
</reference>
<protein>
    <submittedName>
        <fullName evidence="2 3">Uncharacterized protein</fullName>
    </submittedName>
</protein>
<sequence>MQCISKLYPKHKYVNVTFDKTQSDCVEVEAVDTMGFKSRIDSNTWNGASRKTLEAEIENKRLRIGGEGGANLQQQSERGKGGIEAKQ</sequence>
<evidence type="ECO:0000256" key="1">
    <source>
        <dbReference type="SAM" id="MobiDB-lite"/>
    </source>
</evidence>
<dbReference type="EMBL" id="ABEU02000010">
    <property type="protein sequence ID" value="PNR46733.1"/>
    <property type="molecule type" value="Genomic_DNA"/>
</dbReference>
<evidence type="ECO:0000313" key="2">
    <source>
        <dbReference type="EMBL" id="PNR46733.1"/>
    </source>
</evidence>
<dbReference type="InParanoid" id="A0A2K1JYY2"/>
<accession>A0A2K1JYY2</accession>
<dbReference type="EnsemblPlants" id="Pp3c10_13710V3.1">
    <property type="protein sequence ID" value="Pp3c10_13710V3.1"/>
    <property type="gene ID" value="Pp3c10_13710"/>
</dbReference>
<keyword evidence="4" id="KW-1185">Reference proteome</keyword>
<reference evidence="2 4" key="2">
    <citation type="journal article" date="2018" name="Plant J.">
        <title>The Physcomitrella patens chromosome-scale assembly reveals moss genome structure and evolution.</title>
        <authorList>
            <person name="Lang D."/>
            <person name="Ullrich K.K."/>
            <person name="Murat F."/>
            <person name="Fuchs J."/>
            <person name="Jenkins J."/>
            <person name="Haas F.B."/>
            <person name="Piednoel M."/>
            <person name="Gundlach H."/>
            <person name="Van Bel M."/>
            <person name="Meyberg R."/>
            <person name="Vives C."/>
            <person name="Morata J."/>
            <person name="Symeonidi A."/>
            <person name="Hiss M."/>
            <person name="Muchero W."/>
            <person name="Kamisugi Y."/>
            <person name="Saleh O."/>
            <person name="Blanc G."/>
            <person name="Decker E.L."/>
            <person name="van Gessel N."/>
            <person name="Grimwood J."/>
            <person name="Hayes R.D."/>
            <person name="Graham S.W."/>
            <person name="Gunter L.E."/>
            <person name="McDaniel S.F."/>
            <person name="Hoernstein S.N.W."/>
            <person name="Larsson A."/>
            <person name="Li F.W."/>
            <person name="Perroud P.F."/>
            <person name="Phillips J."/>
            <person name="Ranjan P."/>
            <person name="Rokshar D.S."/>
            <person name="Rothfels C.J."/>
            <person name="Schneider L."/>
            <person name="Shu S."/>
            <person name="Stevenson D.W."/>
            <person name="Thummler F."/>
            <person name="Tillich M."/>
            <person name="Villarreal Aguilar J.C."/>
            <person name="Widiez T."/>
            <person name="Wong G.K."/>
            <person name="Wymore A."/>
            <person name="Zhang Y."/>
            <person name="Zimmer A.D."/>
            <person name="Quatrano R.S."/>
            <person name="Mayer K.F.X."/>
            <person name="Goodstein D."/>
            <person name="Casacuberta J.M."/>
            <person name="Vandepoele K."/>
            <person name="Reski R."/>
            <person name="Cuming A.C."/>
            <person name="Tuskan G.A."/>
            <person name="Maumus F."/>
            <person name="Salse J."/>
            <person name="Schmutz J."/>
            <person name="Rensing S.A."/>
        </authorList>
    </citation>
    <scope>NUCLEOTIDE SEQUENCE [LARGE SCALE GENOMIC DNA]</scope>
    <source>
        <strain evidence="3 4">cv. Gransden 2004</strain>
    </source>
</reference>
<evidence type="ECO:0000313" key="3">
    <source>
        <dbReference type="EnsemblPlants" id="Pp3c10_13710V3.1"/>
    </source>
</evidence>
<gene>
    <name evidence="2" type="ORF">PHYPA_013853</name>
</gene>
<dbReference type="AlphaFoldDB" id="A0A2K1JYY2"/>
<organism evidence="2">
    <name type="scientific">Physcomitrium patens</name>
    <name type="common">Spreading-leaved earth moss</name>
    <name type="synonym">Physcomitrella patens</name>
    <dbReference type="NCBI Taxonomy" id="3218"/>
    <lineage>
        <taxon>Eukaryota</taxon>
        <taxon>Viridiplantae</taxon>
        <taxon>Streptophyta</taxon>
        <taxon>Embryophyta</taxon>
        <taxon>Bryophyta</taxon>
        <taxon>Bryophytina</taxon>
        <taxon>Bryopsida</taxon>
        <taxon>Funariidae</taxon>
        <taxon>Funariales</taxon>
        <taxon>Funariaceae</taxon>
        <taxon>Physcomitrium</taxon>
    </lineage>
</organism>